<keyword evidence="1" id="KW-0812">Transmembrane</keyword>
<sequence length="380" mass="41959">MNPEAAPSAGSPECVVLGPYPPPITGAAKITQHMFDALQINGVLAVPISTAVALKRESSGLAYHVQRLARMLGVIRELVRARNRSGILYIVPDAGLGAWYTVLYALIGILTFRRIIFHHHSFLYITRPSPAMQLLVRLTRRKALHVFLSDDMTRAFVAHYGALDTFVAGNACFVQRALAEGEAPRRDGTITIGHLSNLRRNKGFFAAADTFERLADDGVPVRLHFAGPITEKDVEPRLQALKAKYCDQVQWAGPVSGDAKVAFYRGLDLFLFATTHPQEAQPNVIYEALAAGIPVLATPRACIPKMLVGESGACSPDEEGFVDFAVEAIRAMSFESEDVDRRRKMILTQLMEDVRHSQQQYEELLRIMGAQAEPLNLPWL</sequence>
<dbReference type="STRING" id="350058.Mvan_1696"/>
<dbReference type="EMBL" id="CP000511">
    <property type="protein sequence ID" value="ABM12522.1"/>
    <property type="molecule type" value="Genomic_DNA"/>
</dbReference>
<evidence type="ECO:0000256" key="1">
    <source>
        <dbReference type="SAM" id="Phobius"/>
    </source>
</evidence>
<keyword evidence="1" id="KW-0472">Membrane</keyword>
<dbReference type="Proteomes" id="UP000009159">
    <property type="component" value="Chromosome"/>
</dbReference>
<proteinExistence type="predicted"/>
<gene>
    <name evidence="2" type="ordered locus">Mvan_1696</name>
</gene>
<keyword evidence="3" id="KW-1185">Reference proteome</keyword>
<protein>
    <submittedName>
        <fullName evidence="2">Glycosyl transferase, group 1</fullName>
    </submittedName>
</protein>
<dbReference type="KEGG" id="mva:Mvan_1696"/>
<dbReference type="Pfam" id="PF13692">
    <property type="entry name" value="Glyco_trans_1_4"/>
    <property type="match status" value="1"/>
</dbReference>
<dbReference type="eggNOG" id="COG0438">
    <property type="taxonomic scope" value="Bacteria"/>
</dbReference>
<dbReference type="CDD" id="cd03801">
    <property type="entry name" value="GT4_PimA-like"/>
    <property type="match status" value="1"/>
</dbReference>
<accession>A1T5S2</accession>
<evidence type="ECO:0000313" key="2">
    <source>
        <dbReference type="EMBL" id="ABM12522.1"/>
    </source>
</evidence>
<dbReference type="AlphaFoldDB" id="A1T5S2"/>
<keyword evidence="2" id="KW-0808">Transferase</keyword>
<name>A1T5S2_MYCVP</name>
<evidence type="ECO:0000313" key="3">
    <source>
        <dbReference type="Proteomes" id="UP000009159"/>
    </source>
</evidence>
<feature type="transmembrane region" description="Helical" evidence="1">
    <location>
        <begin position="86"/>
        <end position="112"/>
    </location>
</feature>
<organism evidence="2 3">
    <name type="scientific">Mycolicibacterium vanbaalenii (strain DSM 7251 / JCM 13017 / BCRC 16820 / KCTC 9966 / NRRL B-24157 / PYR-1)</name>
    <name type="common">Mycobacterium vanbaalenii</name>
    <dbReference type="NCBI Taxonomy" id="350058"/>
    <lineage>
        <taxon>Bacteria</taxon>
        <taxon>Bacillati</taxon>
        <taxon>Actinomycetota</taxon>
        <taxon>Actinomycetes</taxon>
        <taxon>Mycobacteriales</taxon>
        <taxon>Mycobacteriaceae</taxon>
        <taxon>Mycolicibacterium</taxon>
    </lineage>
</organism>
<dbReference type="PANTHER" id="PTHR12526">
    <property type="entry name" value="GLYCOSYLTRANSFERASE"/>
    <property type="match status" value="1"/>
</dbReference>
<reference evidence="2" key="1">
    <citation type="submission" date="2006-12" db="EMBL/GenBank/DDBJ databases">
        <title>Complete sequence of Mycobacterium vanbaalenii PYR-1.</title>
        <authorList>
            <consortium name="US DOE Joint Genome Institute"/>
            <person name="Copeland A."/>
            <person name="Lucas S."/>
            <person name="Lapidus A."/>
            <person name="Barry K."/>
            <person name="Detter J.C."/>
            <person name="Glavina del Rio T."/>
            <person name="Hammon N."/>
            <person name="Israni S."/>
            <person name="Dalin E."/>
            <person name="Tice H."/>
            <person name="Pitluck S."/>
            <person name="Singan V."/>
            <person name="Schmutz J."/>
            <person name="Larimer F."/>
            <person name="Land M."/>
            <person name="Hauser L."/>
            <person name="Kyrpides N."/>
            <person name="Anderson I.J."/>
            <person name="Miller C."/>
            <person name="Richardson P."/>
        </authorList>
    </citation>
    <scope>NUCLEOTIDE SEQUENCE [LARGE SCALE GENOMIC DNA]</scope>
    <source>
        <strain evidence="2">PYR-1</strain>
    </source>
</reference>
<keyword evidence="1" id="KW-1133">Transmembrane helix</keyword>
<dbReference type="Gene3D" id="3.40.50.2000">
    <property type="entry name" value="Glycogen Phosphorylase B"/>
    <property type="match status" value="2"/>
</dbReference>
<dbReference type="SUPFAM" id="SSF53756">
    <property type="entry name" value="UDP-Glycosyltransferase/glycogen phosphorylase"/>
    <property type="match status" value="1"/>
</dbReference>
<dbReference type="GO" id="GO:0016740">
    <property type="term" value="F:transferase activity"/>
    <property type="evidence" value="ECO:0007669"/>
    <property type="project" value="UniProtKB-KW"/>
</dbReference>
<dbReference type="HOGENOM" id="CLU_009583_14_1_11"/>